<evidence type="ECO:0000313" key="4">
    <source>
        <dbReference type="Proteomes" id="UP001154259"/>
    </source>
</evidence>
<dbReference type="RefSeq" id="WP_271790714.1">
    <property type="nucleotide sequence ID" value="NZ_CAMXCM010000013.1"/>
</dbReference>
<proteinExistence type="predicted"/>
<evidence type="ECO:0000313" key="3">
    <source>
        <dbReference type="Proteomes" id="UP001154255"/>
    </source>
</evidence>
<evidence type="ECO:0000313" key="2">
    <source>
        <dbReference type="EMBL" id="CAI3960773.1"/>
    </source>
</evidence>
<dbReference type="EMBL" id="CAMXCS010000013">
    <property type="protein sequence ID" value="CAI3960773.1"/>
    <property type="molecule type" value="Genomic_DNA"/>
</dbReference>
<comment type="caution">
    <text evidence="1">The sequence shown here is derived from an EMBL/GenBank/DDBJ whole genome shotgun (WGS) entry which is preliminary data.</text>
</comment>
<name>A0A9W4X7N2_9PROT</name>
<reference evidence="1" key="1">
    <citation type="submission" date="2022-10" db="EMBL/GenBank/DDBJ databases">
        <authorList>
            <person name="Botero Cardona J."/>
        </authorList>
    </citation>
    <scope>NUCLEOTIDE SEQUENCE</scope>
    <source>
        <strain evidence="1">LMG 31819</strain>
        <strain evidence="2">R-53529</strain>
    </source>
</reference>
<dbReference type="Proteomes" id="UP001154255">
    <property type="component" value="Unassembled WGS sequence"/>
</dbReference>
<evidence type="ECO:0000313" key="1">
    <source>
        <dbReference type="EMBL" id="CAI3959316.1"/>
    </source>
</evidence>
<protein>
    <submittedName>
        <fullName evidence="1">Uncharacterized protein</fullName>
    </submittedName>
</protein>
<organism evidence="1 3">
    <name type="scientific">Commensalibacter communis</name>
    <dbReference type="NCBI Taxonomy" id="2972786"/>
    <lineage>
        <taxon>Bacteria</taxon>
        <taxon>Pseudomonadati</taxon>
        <taxon>Pseudomonadota</taxon>
        <taxon>Alphaproteobacteria</taxon>
        <taxon>Acetobacterales</taxon>
        <taxon>Acetobacteraceae</taxon>
    </lineage>
</organism>
<dbReference type="EMBL" id="CAMXCM010000013">
    <property type="protein sequence ID" value="CAI3959316.1"/>
    <property type="molecule type" value="Genomic_DNA"/>
</dbReference>
<gene>
    <name evidence="2" type="ORF">R53529_LOCUS2300</name>
    <name evidence="1" type="ORF">R53530_LOCUS2327</name>
</gene>
<dbReference type="AlphaFoldDB" id="A0A9W4X7N2"/>
<accession>A0A9W4X7N2</accession>
<sequence>MDLLLTEDWDLLDDGNGSIALTPSQEYSVAQTVATEIKLFEGEGWYDQSQGTPHFALILGVNPNYPLIRQVLLWRATGVDGVRNADMDMYIDQNRTLRGDIFVTTGLKGNIYRVQY</sequence>
<dbReference type="Proteomes" id="UP001154259">
    <property type="component" value="Unassembled WGS sequence"/>
</dbReference>
<keyword evidence="4" id="KW-1185">Reference proteome</keyword>